<dbReference type="GO" id="GO:0016407">
    <property type="term" value="F:acetyltransferase activity"/>
    <property type="evidence" value="ECO:0007669"/>
    <property type="project" value="TreeGrafter"/>
</dbReference>
<dbReference type="EC" id="2.3.1.-" evidence="6"/>
<gene>
    <name evidence="10" type="ORF">CALCODRAFT_425012</name>
</gene>
<dbReference type="Pfam" id="PF00198">
    <property type="entry name" value="2-oxoacid_dh"/>
    <property type="match status" value="1"/>
</dbReference>
<dbReference type="PROSITE" id="PS50968">
    <property type="entry name" value="BIOTINYL_LIPOYL"/>
    <property type="match status" value="1"/>
</dbReference>
<dbReference type="STRING" id="1353952.A0A165JI03"/>
<dbReference type="InterPro" id="IPR004167">
    <property type="entry name" value="PSBD"/>
</dbReference>
<evidence type="ECO:0000256" key="2">
    <source>
        <dbReference type="ARBA" id="ARBA00007317"/>
    </source>
</evidence>
<evidence type="ECO:0000256" key="3">
    <source>
        <dbReference type="ARBA" id="ARBA00022679"/>
    </source>
</evidence>
<feature type="compositionally biased region" description="Low complexity" evidence="7">
    <location>
        <begin position="202"/>
        <end position="216"/>
    </location>
</feature>
<sequence>RPFLLADIGEGITECEILRWHVVPSQHVLTFDPLCEVQSDKASVEITSPWDGSVTELCVPEGAVVKVGGRLCVIEVEGEAGARTAQAEGAEHVQVKAPEPFPPAPAPAAEPAAPPPAPAPTPAAAAPRRPHPLDPSHPAPAPAPSPAGSQPSGESLALPSVRHFARSHGIDDLSPLAPGSGKSGRVERADVERYLASLALSGPAGAAGPAVGEGSARPAKEEEEGDTVLELGRTRYAMFRSMTQSLQIPHFGYSAQLDLTALHALLPQLNAHIPAPYRPTPAPTQPPAVCPGSIYKTVPAEVPGDPLEEYQKLTYLPLLMKGLAGAMMEWPLFRSTMSLPPASPGAGADAAAAAAGSGRPQLIVRPHADISLALSTPTGLYTPTIPAVDLLSPYALAGRIARLSRLGRQVPSALSPAEFNHGRGGTLAVSNVGAIGAGTTAHPLLVPGIGLAIVVLGRAKWVDEVDPAGGEHGAVRRRLKMDVSWAGDHRVVEGAEIAAFVEAWRAWVERPGRMLGAG</sequence>
<feature type="region of interest" description="Disordered" evidence="7">
    <location>
        <begin position="83"/>
        <end position="155"/>
    </location>
</feature>
<dbReference type="GO" id="GO:0031405">
    <property type="term" value="F:lipoic acid binding"/>
    <property type="evidence" value="ECO:0007669"/>
    <property type="project" value="TreeGrafter"/>
</dbReference>
<feature type="domain" description="Peripheral subunit-binding (PSBD)" evidence="9">
    <location>
        <begin position="156"/>
        <end position="195"/>
    </location>
</feature>
<dbReference type="PANTHER" id="PTHR43178:SF5">
    <property type="entry name" value="LIPOAMIDE ACYLTRANSFERASE COMPONENT OF BRANCHED-CHAIN ALPHA-KETO ACID DEHYDROGENASE COMPLEX, MITOCHONDRIAL"/>
    <property type="match status" value="1"/>
</dbReference>
<dbReference type="InterPro" id="IPR011053">
    <property type="entry name" value="Single_hybrid_motif"/>
</dbReference>
<evidence type="ECO:0000256" key="6">
    <source>
        <dbReference type="RuleBase" id="RU003423"/>
    </source>
</evidence>
<evidence type="ECO:0000256" key="7">
    <source>
        <dbReference type="SAM" id="MobiDB-lite"/>
    </source>
</evidence>
<evidence type="ECO:0000259" key="8">
    <source>
        <dbReference type="PROSITE" id="PS50968"/>
    </source>
</evidence>
<name>A0A165JI03_9BASI</name>
<keyword evidence="5 6" id="KW-0012">Acyltransferase</keyword>
<organism evidence="10 11">
    <name type="scientific">Calocera cornea HHB12733</name>
    <dbReference type="NCBI Taxonomy" id="1353952"/>
    <lineage>
        <taxon>Eukaryota</taxon>
        <taxon>Fungi</taxon>
        <taxon>Dikarya</taxon>
        <taxon>Basidiomycota</taxon>
        <taxon>Agaricomycotina</taxon>
        <taxon>Dacrymycetes</taxon>
        <taxon>Dacrymycetales</taxon>
        <taxon>Dacrymycetaceae</taxon>
        <taxon>Calocera</taxon>
    </lineage>
</organism>
<evidence type="ECO:0000313" key="11">
    <source>
        <dbReference type="Proteomes" id="UP000076842"/>
    </source>
</evidence>
<feature type="compositionally biased region" description="Pro residues" evidence="7">
    <location>
        <begin position="99"/>
        <end position="121"/>
    </location>
</feature>
<dbReference type="InterPro" id="IPR050743">
    <property type="entry name" value="2-oxoacid_DH_E2_comp"/>
</dbReference>
<dbReference type="EMBL" id="KV423920">
    <property type="protein sequence ID" value="KZT61862.1"/>
    <property type="molecule type" value="Genomic_DNA"/>
</dbReference>
<dbReference type="GO" id="GO:0045333">
    <property type="term" value="P:cellular respiration"/>
    <property type="evidence" value="ECO:0007669"/>
    <property type="project" value="UniProtKB-ARBA"/>
</dbReference>
<dbReference type="Gene3D" id="2.40.50.100">
    <property type="match status" value="1"/>
</dbReference>
<dbReference type="PROSITE" id="PS51826">
    <property type="entry name" value="PSBD"/>
    <property type="match status" value="1"/>
</dbReference>
<feature type="region of interest" description="Disordered" evidence="7">
    <location>
        <begin position="202"/>
        <end position="226"/>
    </location>
</feature>
<dbReference type="InterPro" id="IPR001078">
    <property type="entry name" value="2-oxoacid_DH_actylTfrase"/>
</dbReference>
<dbReference type="Proteomes" id="UP000076842">
    <property type="component" value="Unassembled WGS sequence"/>
</dbReference>
<reference evidence="10 11" key="1">
    <citation type="journal article" date="2016" name="Mol. Biol. Evol.">
        <title>Comparative Genomics of Early-Diverging Mushroom-Forming Fungi Provides Insights into the Origins of Lignocellulose Decay Capabilities.</title>
        <authorList>
            <person name="Nagy L.G."/>
            <person name="Riley R."/>
            <person name="Tritt A."/>
            <person name="Adam C."/>
            <person name="Daum C."/>
            <person name="Floudas D."/>
            <person name="Sun H."/>
            <person name="Yadav J.S."/>
            <person name="Pangilinan J."/>
            <person name="Larsson K.H."/>
            <person name="Matsuura K."/>
            <person name="Barry K."/>
            <person name="Labutti K."/>
            <person name="Kuo R."/>
            <person name="Ohm R.A."/>
            <person name="Bhattacharya S.S."/>
            <person name="Shirouzu T."/>
            <person name="Yoshinaga Y."/>
            <person name="Martin F.M."/>
            <person name="Grigoriev I.V."/>
            <person name="Hibbett D.S."/>
        </authorList>
    </citation>
    <scope>NUCLEOTIDE SEQUENCE [LARGE SCALE GENOMIC DNA]</scope>
    <source>
        <strain evidence="10 11">HHB12733</strain>
    </source>
</reference>
<dbReference type="InterPro" id="IPR036625">
    <property type="entry name" value="E3-bd_dom_sf"/>
</dbReference>
<dbReference type="PANTHER" id="PTHR43178">
    <property type="entry name" value="DIHYDROLIPOAMIDE ACETYLTRANSFERASE COMPONENT OF PYRUVATE DEHYDROGENASE COMPLEX"/>
    <property type="match status" value="1"/>
</dbReference>
<feature type="domain" description="Lipoyl-binding" evidence="8">
    <location>
        <begin position="1"/>
        <end position="75"/>
    </location>
</feature>
<dbReference type="AlphaFoldDB" id="A0A165JI03"/>
<proteinExistence type="inferred from homology"/>
<keyword evidence="3 6" id="KW-0808">Transferase</keyword>
<dbReference type="Pfam" id="PF00364">
    <property type="entry name" value="Biotin_lipoyl"/>
    <property type="match status" value="1"/>
</dbReference>
<comment type="similarity">
    <text evidence="2 6">Belongs to the 2-oxoacid dehydrogenase family.</text>
</comment>
<evidence type="ECO:0000256" key="1">
    <source>
        <dbReference type="ARBA" id="ARBA00001938"/>
    </source>
</evidence>
<protein>
    <recommendedName>
        <fullName evidence="6">Dihydrolipoamide acetyltransferase component of pyruvate dehydrogenase complex</fullName>
        <ecNumber evidence="6">2.3.1.-</ecNumber>
    </recommendedName>
</protein>
<accession>A0A165JI03</accession>
<dbReference type="SUPFAM" id="SSF51230">
    <property type="entry name" value="Single hybrid motif"/>
    <property type="match status" value="1"/>
</dbReference>
<feature type="compositionally biased region" description="Pro residues" evidence="7">
    <location>
        <begin position="133"/>
        <end position="145"/>
    </location>
</feature>
<dbReference type="SUPFAM" id="SSF47005">
    <property type="entry name" value="Peripheral subunit-binding domain of 2-oxo acid dehydrogenase complex"/>
    <property type="match status" value="1"/>
</dbReference>
<evidence type="ECO:0000259" key="9">
    <source>
        <dbReference type="PROSITE" id="PS51826"/>
    </source>
</evidence>
<dbReference type="Pfam" id="PF02817">
    <property type="entry name" value="E3_binding"/>
    <property type="match status" value="1"/>
</dbReference>
<dbReference type="Gene3D" id="4.10.320.10">
    <property type="entry name" value="E3-binding domain"/>
    <property type="match status" value="1"/>
</dbReference>
<dbReference type="SUPFAM" id="SSF52777">
    <property type="entry name" value="CoA-dependent acyltransferases"/>
    <property type="match status" value="1"/>
</dbReference>
<dbReference type="OrthoDB" id="15567at2759"/>
<feature type="non-terminal residue" evidence="10">
    <location>
        <position position="518"/>
    </location>
</feature>
<dbReference type="InterPro" id="IPR023213">
    <property type="entry name" value="CAT-like_dom_sf"/>
</dbReference>
<dbReference type="CDD" id="cd06849">
    <property type="entry name" value="lipoyl_domain"/>
    <property type="match status" value="1"/>
</dbReference>
<feature type="non-terminal residue" evidence="10">
    <location>
        <position position="1"/>
    </location>
</feature>
<dbReference type="Gene3D" id="3.30.559.10">
    <property type="entry name" value="Chloramphenicol acetyltransferase-like domain"/>
    <property type="match status" value="1"/>
</dbReference>
<dbReference type="InParanoid" id="A0A165JI03"/>
<evidence type="ECO:0000313" key="10">
    <source>
        <dbReference type="EMBL" id="KZT61862.1"/>
    </source>
</evidence>
<keyword evidence="11" id="KW-1185">Reference proteome</keyword>
<evidence type="ECO:0000256" key="4">
    <source>
        <dbReference type="ARBA" id="ARBA00022823"/>
    </source>
</evidence>
<dbReference type="InterPro" id="IPR000089">
    <property type="entry name" value="Biotin_lipoyl"/>
</dbReference>
<comment type="cofactor">
    <cofactor evidence="1 6">
        <name>(R)-lipoate</name>
        <dbReference type="ChEBI" id="CHEBI:83088"/>
    </cofactor>
</comment>
<evidence type="ECO:0000256" key="5">
    <source>
        <dbReference type="ARBA" id="ARBA00023315"/>
    </source>
</evidence>
<keyword evidence="4 6" id="KW-0450">Lipoyl</keyword>
<dbReference type="GO" id="GO:0005739">
    <property type="term" value="C:mitochondrion"/>
    <property type="evidence" value="ECO:0007669"/>
    <property type="project" value="TreeGrafter"/>
</dbReference>